<reference evidence="3 4" key="1">
    <citation type="submission" date="2021-03" db="EMBL/GenBank/DDBJ databases">
        <title>Tianweitania aestuarii sp. nov., isolated from a tidal flat.</title>
        <authorList>
            <person name="Park S."/>
            <person name="Yoon J.-H."/>
        </authorList>
    </citation>
    <scope>NUCLEOTIDE SEQUENCE [LARGE SCALE GENOMIC DNA]</scope>
    <source>
        <strain evidence="3 4">BSSL-BM11</strain>
    </source>
</reference>
<dbReference type="RefSeq" id="WP_213985675.1">
    <property type="nucleotide sequence ID" value="NZ_JAFMNX010000004.1"/>
</dbReference>
<dbReference type="PANTHER" id="PTHR28641">
    <property type="match status" value="1"/>
</dbReference>
<dbReference type="InterPro" id="IPR038351">
    <property type="entry name" value="MCD_N_sf"/>
</dbReference>
<dbReference type="InterPro" id="IPR035372">
    <property type="entry name" value="MCD_N"/>
</dbReference>
<gene>
    <name evidence="3" type="ORF">JYU29_15075</name>
</gene>
<organism evidence="3 4">
    <name type="scientific">Tianweitania aestuarii</name>
    <dbReference type="NCBI Taxonomy" id="2814886"/>
    <lineage>
        <taxon>Bacteria</taxon>
        <taxon>Pseudomonadati</taxon>
        <taxon>Pseudomonadota</taxon>
        <taxon>Alphaproteobacteria</taxon>
        <taxon>Hyphomicrobiales</taxon>
        <taxon>Phyllobacteriaceae</taxon>
        <taxon>Tianweitania</taxon>
    </lineage>
</organism>
<dbReference type="Proteomes" id="UP001297272">
    <property type="component" value="Unassembled WGS sequence"/>
</dbReference>
<evidence type="ECO:0000259" key="1">
    <source>
        <dbReference type="Pfam" id="PF05292"/>
    </source>
</evidence>
<feature type="domain" description="Malonyl-CoA decarboxylase C-terminal" evidence="1">
    <location>
        <begin position="173"/>
        <end position="409"/>
    </location>
</feature>
<feature type="domain" description="Malonyl-CoA decarboxylase N-terminal" evidence="2">
    <location>
        <begin position="89"/>
        <end position="170"/>
    </location>
</feature>
<dbReference type="InterPro" id="IPR007956">
    <property type="entry name" value="Malonyl_CoA_deC_C"/>
</dbReference>
<dbReference type="Pfam" id="PF05292">
    <property type="entry name" value="MCD"/>
    <property type="match status" value="1"/>
</dbReference>
<name>A0ABS5RY87_9HYPH</name>
<proteinExistence type="predicted"/>
<sequence length="449" mass="50333">MNGAPTTKAGSVKSSSFFADFINTLLERTPWMDTSTAGKPTTEMCEALFTGRGEISGIRTASTILARYEQMDPSEQADFFQYLTEKLDVDAQAVQSAAKAYADHPDGQRLEALYRVAEPRRQELLRRLNQAPGATGRLVRMRLDLLNLMKAHPQFARADLDFVHLFKSWFNRGFLVLRHIDWRTPANILEKIIEYEAVHAINSWDELRRRLLPPDRRCFAFFHPAMPDEPLIFVEVALVNGIPGSIQSLLAETRPHLDPNKADTAVFYSISNCQEGLRGISFGNSLIKQVVEELSSELPHLKNFVTLSPIPGLARWMEQRSQDGDELAARVLAASRDKPEKLEPLRIELRQLAAHYLVDQKRDDGLPLDAVARFHLGNGALVHEVHAMADSSPNGMRQSCGAMVNYLYDLRTVEQNHEEFLMGRTVASSRDIKALARSASAAKGKKTNA</sequence>
<dbReference type="InterPro" id="IPR038917">
    <property type="entry name" value="Malonyl_CoA_deC"/>
</dbReference>
<dbReference type="EMBL" id="JAFMNX010000004">
    <property type="protein sequence ID" value="MBS9722013.1"/>
    <property type="molecule type" value="Genomic_DNA"/>
</dbReference>
<accession>A0ABS5RY87</accession>
<evidence type="ECO:0000313" key="4">
    <source>
        <dbReference type="Proteomes" id="UP001297272"/>
    </source>
</evidence>
<keyword evidence="4" id="KW-1185">Reference proteome</keyword>
<comment type="caution">
    <text evidence="3">The sequence shown here is derived from an EMBL/GenBank/DDBJ whole genome shotgun (WGS) entry which is preliminary data.</text>
</comment>
<dbReference type="InterPro" id="IPR042303">
    <property type="entry name" value="Malonyl_CoA_deC_C_sf"/>
</dbReference>
<dbReference type="Gene3D" id="3.40.630.150">
    <property type="entry name" value="Malonyl-CoA decarboxylase, catalytic domain"/>
    <property type="match status" value="1"/>
</dbReference>
<dbReference type="Pfam" id="PF17408">
    <property type="entry name" value="MCD_N"/>
    <property type="match status" value="1"/>
</dbReference>
<dbReference type="PANTHER" id="PTHR28641:SF1">
    <property type="entry name" value="MALONYL-COA DECARBOXYLASE, MITOCHONDRIAL"/>
    <property type="match status" value="1"/>
</dbReference>
<evidence type="ECO:0000259" key="2">
    <source>
        <dbReference type="Pfam" id="PF17408"/>
    </source>
</evidence>
<dbReference type="Gene3D" id="1.20.140.90">
    <property type="entry name" value="Malonyl-CoA decarboxylase, oligemerization domain"/>
    <property type="match status" value="1"/>
</dbReference>
<protein>
    <submittedName>
        <fullName evidence="3">Malonyl-CoA decarboxylase</fullName>
    </submittedName>
</protein>
<evidence type="ECO:0000313" key="3">
    <source>
        <dbReference type="EMBL" id="MBS9722013.1"/>
    </source>
</evidence>